<dbReference type="EMBL" id="JAQQPO010000003">
    <property type="protein sequence ID" value="MDC7957338.1"/>
    <property type="molecule type" value="Genomic_DNA"/>
</dbReference>
<dbReference type="Gene3D" id="2.60.40.10">
    <property type="entry name" value="Immunoglobulins"/>
    <property type="match status" value="1"/>
</dbReference>
<protein>
    <submittedName>
        <fullName evidence="3">Uncharacterized protein</fullName>
    </submittedName>
</protein>
<sequence length="1369" mass="154675">MKTRIIFFFLIIVASCIQAQVRMVAGQPVLFEKQDVIDLATYNWPRTLISYVVVFDGGVKEEMLSLTDKSQGVPVPFQLSEKVVKNGFLQRARVSFFAALPQGGKYAYELVATGRKPVTVDNPLAVVSEDGQFSIGNKDMTVYIPASQSVKAGKAPAPVLSVQKGDRKIGNNRLYAHRKNVEWIETLPVEVGELFVKYQVKYYLAGNATYTAWIKVVQGYPFVILEEEMNGLSKEDRVYLDMCWDNFAPVKRFGTQWDRVFDKVSQWIGIDTPVHTSYSQEDPHWTGMGWIEDPSKEMIFRISPFGGNSVREQPPVMSFWEEGKNADELGVFVYDHQKWDDRQYGIWQPTPDLSIYFRYDDNKLYFKYPLVDGSRSTAIAFFSEEQGRKAVAGFNKRIDEIAKAGGAHKSEFLSYRYTQMLHQQYASLSLDRIKDWELEYANDKKQPENLFTKDHTGQTAESFYQNMISSAFAYYPMGLNFYPGIHSIEHRPVYSKLVEGYLFHARSLTEKQRKTVNALFILGGYVNMLEEMNAIRNSLAGTANMAADGWCVPMQTAYLFPEHPMAKEWGDFFEKCLEIYGVFYTRPEVRTFEGKGGRWVESLGVYNWAYLRPTGHSNIAGELYDGKNRFASSYMVERGKWLVDMLTAPVYNYRNVEGAQPGYPEGWRPGDALDEKSFTRQYPAHGAHGGGTTVDRPSSLFELGEWLFNYDPIVAENIFWAGTFGKELEHKPKDSDWAEVYKRIHTVDNRGTNPHLKSCKYVGHGIVLRAGVDTPEELSIHLEQVDKGPNYRWGNQAQGNSGGIYFYAQGQIFTGHENENTGDHITNNLDGVTNFGVMKNGEFRTIGMNELTAPLYDLGVAQFAELLPATGKDLYSWPEYQSRSILLVGTDYYLIFDETGTNWRAAHRFSWFTGKGFEYPQITFLSKKARDDHWTMAETATSRGFYRDAFGSLLTLVSHKKGEVVPLRGKLKNIPLLGTEEVADFIPAKEGAYPEGVIGIRAPQSEDLVFRAGKTLEYLTEQEDFEGKAGVIRRMKDGSLQLALIRGTKIAADGLGLSMEAGDEVAIALTRAVDETLFGTFKALKVTKVTLTGVTPKGTFYIDGVAQPVRVKAGQAVLTLPAGQHSLEYTAGKAMPLPAEITDVEYEKNHFLIYWQNPNRLKSVRLEVSVDGGKHWETVTTTLHSPYKLSKDGYKDKIHIRAVAMNGKRAASSAKEYPVYVTGEAPHYPEGIWMKLDDNQVEISWGKVLGVQKYRLYRRVKGEQEFRLIYEGKANCFVDKTAAGVCKAFAMPGSLDNRLQDRHGLKVYEYAVASVNGNGEGALSPVENTDPASWKNWYPAVTLKFKRQSAFWMPPYMSANMSPEKYYPD</sequence>
<dbReference type="RefSeq" id="WP_004323996.1">
    <property type="nucleotide sequence ID" value="NZ_BAABYV010000001.1"/>
</dbReference>
<dbReference type="Proteomes" id="UP000283329">
    <property type="component" value="Unassembled WGS sequence"/>
</dbReference>
<evidence type="ECO:0000313" key="4">
    <source>
        <dbReference type="Proteomes" id="UP000283329"/>
    </source>
</evidence>
<evidence type="ECO:0000313" key="3">
    <source>
        <dbReference type="EMBL" id="RHH48464.1"/>
    </source>
</evidence>
<feature type="chain" id="PRO_5042691901" evidence="1">
    <location>
        <begin position="20"/>
        <end position="1369"/>
    </location>
</feature>
<accession>A0A1Y4PXY0</accession>
<feature type="signal peptide" evidence="1">
    <location>
        <begin position="1"/>
        <end position="19"/>
    </location>
</feature>
<dbReference type="Proteomes" id="UP001215078">
    <property type="component" value="Unassembled WGS sequence"/>
</dbReference>
<reference evidence="3 4" key="1">
    <citation type="submission" date="2018-08" db="EMBL/GenBank/DDBJ databases">
        <title>A genome reference for cultivated species of the human gut microbiota.</title>
        <authorList>
            <person name="Zou Y."/>
            <person name="Xue W."/>
            <person name="Luo G."/>
        </authorList>
    </citation>
    <scope>NUCLEOTIDE SEQUENCE [LARGE SCALE GENOMIC DNA]</scope>
    <source>
        <strain evidence="3 4">AM17-48</strain>
    </source>
</reference>
<keyword evidence="1" id="KW-0732">Signal</keyword>
<gene>
    <name evidence="3" type="ORF">DW206_07345</name>
    <name evidence="2" type="ORF">PQ628_03865</name>
</gene>
<name>A0A1Y4PXY0_BACOV</name>
<reference evidence="2" key="2">
    <citation type="submission" date="2022-10" db="EMBL/GenBank/DDBJ databases">
        <title>Human gut microbiome strain richness.</title>
        <authorList>
            <person name="Chen-Liaw A."/>
        </authorList>
    </citation>
    <scope>NUCLEOTIDE SEQUENCE</scope>
    <source>
        <strain evidence="2">RTP21484st1_H8_RTP21484_190118</strain>
    </source>
</reference>
<dbReference type="EMBL" id="QRJR01000005">
    <property type="protein sequence ID" value="RHH48464.1"/>
    <property type="molecule type" value="Genomic_DNA"/>
</dbReference>
<evidence type="ECO:0000313" key="2">
    <source>
        <dbReference type="EMBL" id="MDC7957338.1"/>
    </source>
</evidence>
<dbReference type="InterPro" id="IPR013783">
    <property type="entry name" value="Ig-like_fold"/>
</dbReference>
<proteinExistence type="predicted"/>
<organism evidence="3 4">
    <name type="scientific">Bacteroides ovatus</name>
    <dbReference type="NCBI Taxonomy" id="28116"/>
    <lineage>
        <taxon>Bacteria</taxon>
        <taxon>Pseudomonadati</taxon>
        <taxon>Bacteroidota</taxon>
        <taxon>Bacteroidia</taxon>
        <taxon>Bacteroidales</taxon>
        <taxon>Bacteroidaceae</taxon>
        <taxon>Bacteroides</taxon>
    </lineage>
</organism>
<evidence type="ECO:0000256" key="1">
    <source>
        <dbReference type="SAM" id="SignalP"/>
    </source>
</evidence>
<comment type="caution">
    <text evidence="3">The sequence shown here is derived from an EMBL/GenBank/DDBJ whole genome shotgun (WGS) entry which is preliminary data.</text>
</comment>
<dbReference type="PROSITE" id="PS51257">
    <property type="entry name" value="PROKAR_LIPOPROTEIN"/>
    <property type="match status" value="1"/>
</dbReference>